<evidence type="ECO:0000313" key="5">
    <source>
        <dbReference type="Proteomes" id="UP001333102"/>
    </source>
</evidence>
<dbReference type="NCBIfam" id="NF003843">
    <property type="entry name" value="PRK05422.1"/>
    <property type="match status" value="1"/>
</dbReference>
<dbReference type="CDD" id="cd09294">
    <property type="entry name" value="SmpB"/>
    <property type="match status" value="1"/>
</dbReference>
<dbReference type="HAMAP" id="MF_00023">
    <property type="entry name" value="SmpB"/>
    <property type="match status" value="1"/>
</dbReference>
<dbReference type="InterPro" id="IPR023620">
    <property type="entry name" value="SmpB"/>
</dbReference>
<dbReference type="SUPFAM" id="SSF74982">
    <property type="entry name" value="Small protein B (SmpB)"/>
    <property type="match status" value="1"/>
</dbReference>
<gene>
    <name evidence="3 4" type="primary">smpB</name>
    <name evidence="4" type="ORF">VLY81_10705</name>
</gene>
<dbReference type="Gene3D" id="2.40.280.10">
    <property type="match status" value="1"/>
</dbReference>
<keyword evidence="1 3" id="KW-0963">Cytoplasm</keyword>
<evidence type="ECO:0000256" key="2">
    <source>
        <dbReference type="ARBA" id="ARBA00022884"/>
    </source>
</evidence>
<dbReference type="PROSITE" id="PS01317">
    <property type="entry name" value="SSRP"/>
    <property type="match status" value="1"/>
</dbReference>
<keyword evidence="2 3" id="KW-0694">RNA-binding</keyword>
<comment type="subcellular location">
    <subcellularLocation>
        <location evidence="3">Cytoplasm</location>
    </subcellularLocation>
    <text evidence="3">The tmRNA-SmpB complex associates with stalled 70S ribosomes.</text>
</comment>
<proteinExistence type="inferred from homology"/>
<dbReference type="PANTHER" id="PTHR30308:SF2">
    <property type="entry name" value="SSRA-BINDING PROTEIN"/>
    <property type="match status" value="1"/>
</dbReference>
<comment type="similarity">
    <text evidence="3">Belongs to the SmpB family.</text>
</comment>
<comment type="function">
    <text evidence="3">Required for rescue of stalled ribosomes mediated by trans-translation. Binds to transfer-messenger RNA (tmRNA), required for stable association of tmRNA with ribosomes. tmRNA and SmpB together mimic tRNA shape, replacing the anticodon stem-loop with SmpB. tmRNA is encoded by the ssrA gene; the 2 termini fold to resemble tRNA(Ala) and it encodes a 'tag peptide', a short internal open reading frame. During trans-translation Ala-aminoacylated tmRNA acts like a tRNA, entering the A-site of stalled ribosomes, displacing the stalled mRNA. The ribosome then switches to translate the ORF on the tmRNA; the nascent peptide is terminated with the 'tag peptide' encoded by the tmRNA and targeted for degradation. The ribosome is freed to recommence translation, which seems to be the essential function of trans-translation.</text>
</comment>
<accession>A0ABZ1BMI5</accession>
<dbReference type="Proteomes" id="UP001333102">
    <property type="component" value="Chromosome"/>
</dbReference>
<dbReference type="Pfam" id="PF01668">
    <property type="entry name" value="SmpB"/>
    <property type="match status" value="1"/>
</dbReference>
<evidence type="ECO:0000256" key="3">
    <source>
        <dbReference type="HAMAP-Rule" id="MF_00023"/>
    </source>
</evidence>
<reference evidence="5" key="1">
    <citation type="submission" date="2023-12" db="EMBL/GenBank/DDBJ databases">
        <title>Novel isolates from deep terrestrial aquifers shed light on the physiology and ecology of the class Limnochordia.</title>
        <authorList>
            <person name="Karnachuk O.V."/>
            <person name="Lukina A.P."/>
            <person name="Avakyan M.R."/>
            <person name="Kadnikov V."/>
            <person name="Begmatov S."/>
            <person name="Beletsky A.V."/>
            <person name="Mardanov A.V."/>
            <person name="Ravin N.V."/>
        </authorList>
    </citation>
    <scope>NUCLEOTIDE SEQUENCE [LARGE SCALE GENOMIC DNA]</scope>
    <source>
        <strain evidence="5">LN</strain>
    </source>
</reference>
<dbReference type="NCBIfam" id="TIGR00086">
    <property type="entry name" value="smpB"/>
    <property type="match status" value="1"/>
</dbReference>
<protein>
    <recommendedName>
        <fullName evidence="3">SsrA-binding protein</fullName>
    </recommendedName>
    <alternativeName>
        <fullName evidence="3">Small protein B</fullName>
    </alternativeName>
</protein>
<keyword evidence="5" id="KW-1185">Reference proteome</keyword>
<name>A0ABZ1BMI5_9FIRM</name>
<sequence length="156" mass="18000">MTQARTVCENRKARHDYEILETLEAGLVLTGSEVKSLRLGRAQLRDSYARVRDGEVYLIGAHISSYQAGNVWDHDPGRPRKLLLHRREIARLAGRVAEKGLTLVPLRIYFNERGLAKVELAVARGRKSYDKREAIARRDEQRRIEQALAERERRAR</sequence>
<dbReference type="RefSeq" id="WP_324668157.1">
    <property type="nucleotide sequence ID" value="NZ_CP141614.1"/>
</dbReference>
<dbReference type="InterPro" id="IPR000037">
    <property type="entry name" value="SsrA-bd_prot"/>
</dbReference>
<dbReference type="PANTHER" id="PTHR30308">
    <property type="entry name" value="TMRNA-BINDING COMPONENT OF TRANS-TRANSLATION TAGGING COMPLEX"/>
    <property type="match status" value="1"/>
</dbReference>
<dbReference type="EMBL" id="CP141614">
    <property type="protein sequence ID" value="WRP13894.1"/>
    <property type="molecule type" value="Genomic_DNA"/>
</dbReference>
<evidence type="ECO:0000256" key="1">
    <source>
        <dbReference type="ARBA" id="ARBA00022490"/>
    </source>
</evidence>
<dbReference type="InterPro" id="IPR020081">
    <property type="entry name" value="SsrA-bd_prot_CS"/>
</dbReference>
<evidence type="ECO:0000313" key="4">
    <source>
        <dbReference type="EMBL" id="WRP13894.1"/>
    </source>
</evidence>
<organism evidence="4 5">
    <name type="scientific">Geochorda subterranea</name>
    <dbReference type="NCBI Taxonomy" id="3109564"/>
    <lineage>
        <taxon>Bacteria</taxon>
        <taxon>Bacillati</taxon>
        <taxon>Bacillota</taxon>
        <taxon>Limnochordia</taxon>
        <taxon>Limnochordales</taxon>
        <taxon>Geochordaceae</taxon>
        <taxon>Geochorda</taxon>
    </lineage>
</organism>